<evidence type="ECO:0000313" key="4">
    <source>
        <dbReference type="Proteomes" id="UP000249495"/>
    </source>
</evidence>
<dbReference type="Gene3D" id="3.10.350.10">
    <property type="entry name" value="LysM domain"/>
    <property type="match status" value="1"/>
</dbReference>
<keyword evidence="4" id="KW-1185">Reference proteome</keyword>
<proteinExistence type="predicted"/>
<dbReference type="AlphaFoldDB" id="A0A2X3WAF5"/>
<dbReference type="STRING" id="1123303.GCA_000372425_01107"/>
<dbReference type="Proteomes" id="UP000249495">
    <property type="component" value="Chromosome 1"/>
</dbReference>
<dbReference type="PROSITE" id="PS51782">
    <property type="entry name" value="LYSM"/>
    <property type="match status" value="1"/>
</dbReference>
<evidence type="ECO:0000256" key="1">
    <source>
        <dbReference type="SAM" id="MobiDB-lite"/>
    </source>
</evidence>
<dbReference type="CDD" id="cd00118">
    <property type="entry name" value="LysM"/>
    <property type="match status" value="1"/>
</dbReference>
<accession>A0A2X3WAF5</accession>
<dbReference type="EMBL" id="LS483343">
    <property type="protein sequence ID" value="SQF41296.1"/>
    <property type="molecule type" value="Genomic_DNA"/>
</dbReference>
<organism evidence="3 4">
    <name type="scientific">Streptococcus ferus</name>
    <dbReference type="NCBI Taxonomy" id="1345"/>
    <lineage>
        <taxon>Bacteria</taxon>
        <taxon>Bacillati</taxon>
        <taxon>Bacillota</taxon>
        <taxon>Bacilli</taxon>
        <taxon>Lactobacillales</taxon>
        <taxon>Streptococcaceae</taxon>
        <taxon>Streptococcus</taxon>
    </lineage>
</organism>
<dbReference type="SMART" id="SM00257">
    <property type="entry name" value="LysM"/>
    <property type="match status" value="1"/>
</dbReference>
<protein>
    <submittedName>
        <fullName evidence="3">LysM domain-containing protein</fullName>
    </submittedName>
</protein>
<feature type="compositionally biased region" description="Low complexity" evidence="1">
    <location>
        <begin position="90"/>
        <end position="189"/>
    </location>
</feature>
<reference evidence="3 4" key="1">
    <citation type="submission" date="2018-06" db="EMBL/GenBank/DDBJ databases">
        <authorList>
            <consortium name="Pathogen Informatics"/>
            <person name="Doyle S."/>
        </authorList>
    </citation>
    <scope>NUCLEOTIDE SEQUENCE [LARGE SCALE GENOMIC DNA]</scope>
    <source>
        <strain evidence="3 4">NCTC12278</strain>
    </source>
</reference>
<sequence length="263" mass="27259">MSETTPLHHNKIKLGIAGAVLATGIALPLTAKAESYTVQSGDTLSQIALRKGTSVDKIASLNKIEDVHLIQVGQILELDDQTAAADSGLSSNREATSSTASAEANTAALPETTTTTAAAEPVTQAQTESTAVSSSSAENSSVSEAATSSVSQVETTQTSAETSVTEAATTTANTDQIAAASTTSSSGLSAEDEAARETIAQKESGGSYTAQNGQYYGRYQLTLSYLNGDLSPENQDKVANDYVTNRYGSWSAALAFWNAHGWY</sequence>
<dbReference type="KEGG" id="sfer:NCTC12278_01898"/>
<gene>
    <name evidence="3" type="ORF">NCTC12278_01898</name>
</gene>
<feature type="region of interest" description="Disordered" evidence="1">
    <location>
        <begin position="87"/>
        <end position="207"/>
    </location>
</feature>
<dbReference type="SUPFAM" id="SSF54106">
    <property type="entry name" value="LysM domain"/>
    <property type="match status" value="1"/>
</dbReference>
<dbReference type="InterPro" id="IPR036779">
    <property type="entry name" value="LysM_dom_sf"/>
</dbReference>
<dbReference type="OrthoDB" id="117366at2"/>
<evidence type="ECO:0000259" key="2">
    <source>
        <dbReference type="PROSITE" id="PS51782"/>
    </source>
</evidence>
<dbReference type="RefSeq" id="WP_018030431.1">
    <property type="nucleotide sequence ID" value="NZ_LS483343.1"/>
</dbReference>
<feature type="domain" description="LysM" evidence="2">
    <location>
        <begin position="34"/>
        <end position="78"/>
    </location>
</feature>
<evidence type="ECO:0000313" key="3">
    <source>
        <dbReference type="EMBL" id="SQF41296.1"/>
    </source>
</evidence>
<name>A0A2X3WAF5_9STRE</name>
<dbReference type="InterPro" id="IPR018392">
    <property type="entry name" value="LysM"/>
</dbReference>
<dbReference type="Pfam" id="PF01476">
    <property type="entry name" value="LysM"/>
    <property type="match status" value="1"/>
</dbReference>